<reference evidence="1 2" key="1">
    <citation type="journal article" date="2007" name="Virology">
        <title>Sequence and annotation of the 314-kb MT325 and the 321-kb FR483 viruses that infect Chlorella Pbi.</title>
        <authorList>
            <person name="Fitzgerald L.A."/>
            <person name="Graves M.V."/>
            <person name="Li X."/>
            <person name="Feldblyum T."/>
            <person name="Hartigan J."/>
            <person name="Van Etten J.L."/>
        </authorList>
    </citation>
    <scope>NUCLEOTIDE SEQUENCE [LARGE SCALE GENOMIC DNA]</scope>
    <source>
        <strain evidence="1 2">MT325</strain>
    </source>
</reference>
<organismHost>
    <name type="scientific">Paramecium bursaria</name>
    <dbReference type="NCBI Taxonomy" id="74790"/>
</organismHost>
<proteinExistence type="predicted"/>
<gene>
    <name evidence="1" type="primary">m434R</name>
    <name evidence="1" type="ORF">MT325_m434R</name>
</gene>
<accession>A7IUG4</accession>
<sequence length="120" mass="13909">MATSVDLVGTEAIAKDTGVSFGGRGVKMRSLSISLHQLFLVKLLHVSAYLLDNEEQSRHDLDENENCYELEEESYRVNFCVNKRHAWVDDIFHCILDFRLGDSVLYRAYYIHKHIINIFT</sequence>
<dbReference type="EMBL" id="DQ491001">
    <property type="protein sequence ID" value="ABT13988.1"/>
    <property type="molecule type" value="Genomic_DNA"/>
</dbReference>
<evidence type="ECO:0000313" key="2">
    <source>
        <dbReference type="Proteomes" id="UP000246715"/>
    </source>
</evidence>
<name>A7IUG4_PBCVM</name>
<dbReference type="Proteomes" id="UP000246715">
    <property type="component" value="Segment"/>
</dbReference>
<protein>
    <submittedName>
        <fullName evidence="1">Uncharacterized protein m434R</fullName>
    </submittedName>
</protein>
<evidence type="ECO:0000313" key="1">
    <source>
        <dbReference type="EMBL" id="ABT13988.1"/>
    </source>
</evidence>
<organism evidence="1 2">
    <name type="scientific">Paramecium bursaria Chlorella virus MT325</name>
    <name type="common">PBCV-MT325</name>
    <dbReference type="NCBI Taxonomy" id="346932"/>
    <lineage>
        <taxon>Viruses</taxon>
        <taxon>Varidnaviria</taxon>
        <taxon>Bamfordvirae</taxon>
        <taxon>Nucleocytoviricota</taxon>
        <taxon>Megaviricetes</taxon>
        <taxon>Algavirales</taxon>
        <taxon>Phycodnaviridae</taxon>
        <taxon>Chlorovirus</taxon>
        <taxon>Chlorovirus conductrix</taxon>
        <taxon>Paramecium bursaria Chlorella virus A1</taxon>
    </lineage>
</organism>